<dbReference type="EMBL" id="LPVJ01000009">
    <property type="protein sequence ID" value="KUO96793.1"/>
    <property type="molecule type" value="Genomic_DNA"/>
</dbReference>
<protein>
    <recommendedName>
        <fullName evidence="3 9">DNA repair protein RecN</fullName>
    </recommendedName>
    <alternativeName>
        <fullName evidence="8 9">Recombination protein N</fullName>
    </alternativeName>
</protein>
<dbReference type="AlphaFoldDB" id="A0A101XSM8"/>
<dbReference type="SUPFAM" id="SSF52540">
    <property type="entry name" value="P-loop containing nucleoside triphosphate hydrolases"/>
    <property type="match status" value="1"/>
</dbReference>
<evidence type="ECO:0000259" key="11">
    <source>
        <dbReference type="SMART" id="SM00382"/>
    </source>
</evidence>
<dbReference type="NCBIfam" id="TIGR00634">
    <property type="entry name" value="recN"/>
    <property type="match status" value="1"/>
</dbReference>
<dbReference type="Pfam" id="PF02463">
    <property type="entry name" value="SMC_N"/>
    <property type="match status" value="1"/>
</dbReference>
<dbReference type="GO" id="GO:0005524">
    <property type="term" value="F:ATP binding"/>
    <property type="evidence" value="ECO:0007669"/>
    <property type="project" value="UniProtKB-KW"/>
</dbReference>
<keyword evidence="10" id="KW-0175">Coiled coil</keyword>
<evidence type="ECO:0000256" key="10">
    <source>
        <dbReference type="SAM" id="Coils"/>
    </source>
</evidence>
<dbReference type="GO" id="GO:0006281">
    <property type="term" value="P:DNA repair"/>
    <property type="evidence" value="ECO:0007669"/>
    <property type="project" value="UniProtKB-KW"/>
</dbReference>
<evidence type="ECO:0000256" key="8">
    <source>
        <dbReference type="ARBA" id="ARBA00033408"/>
    </source>
</evidence>
<dbReference type="PANTHER" id="PTHR11059">
    <property type="entry name" value="DNA REPAIR PROTEIN RECN"/>
    <property type="match status" value="1"/>
</dbReference>
<evidence type="ECO:0000256" key="5">
    <source>
        <dbReference type="ARBA" id="ARBA00022763"/>
    </source>
</evidence>
<dbReference type="FunFam" id="3.40.50.300:FF:000319">
    <property type="entry name" value="DNA repair protein RecN"/>
    <property type="match status" value="1"/>
</dbReference>
<dbReference type="InterPro" id="IPR003395">
    <property type="entry name" value="RecF/RecN/SMC_N"/>
</dbReference>
<proteinExistence type="inferred from homology"/>
<evidence type="ECO:0000256" key="2">
    <source>
        <dbReference type="ARBA" id="ARBA00009441"/>
    </source>
</evidence>
<dbReference type="FunFam" id="3.40.50.300:FF:000356">
    <property type="entry name" value="DNA repair protein RecN"/>
    <property type="match status" value="1"/>
</dbReference>
<keyword evidence="4" id="KW-0547">Nucleotide-binding</keyword>
<evidence type="ECO:0000256" key="7">
    <source>
        <dbReference type="ARBA" id="ARBA00023204"/>
    </source>
</evidence>
<dbReference type="OrthoDB" id="9806954at2"/>
<comment type="similarity">
    <text evidence="2 9">Belongs to the RecN family.</text>
</comment>
<evidence type="ECO:0000313" key="12">
    <source>
        <dbReference type="EMBL" id="KUO96793.1"/>
    </source>
</evidence>
<organism evidence="12 13">
    <name type="scientific">Ferroacidibacillus organovorans</name>
    <dbReference type="NCBI Taxonomy" id="1765683"/>
    <lineage>
        <taxon>Bacteria</taxon>
        <taxon>Bacillati</taxon>
        <taxon>Bacillota</taxon>
        <taxon>Bacilli</taxon>
        <taxon>Bacillales</taxon>
        <taxon>Alicyclobacillaceae</taxon>
        <taxon>Ferroacidibacillus</taxon>
    </lineage>
</organism>
<dbReference type="GO" id="GO:0009432">
    <property type="term" value="P:SOS response"/>
    <property type="evidence" value="ECO:0007669"/>
    <property type="project" value="TreeGrafter"/>
</dbReference>
<evidence type="ECO:0000256" key="3">
    <source>
        <dbReference type="ARBA" id="ARBA00021315"/>
    </source>
</evidence>
<dbReference type="Proteomes" id="UP000053557">
    <property type="component" value="Unassembled WGS sequence"/>
</dbReference>
<comment type="function">
    <text evidence="1 9">May be involved in recombinational repair of damaged DNA.</text>
</comment>
<sequence length="561" mass="63322">MLRHIRVTNLALIESLELAFEEGFTCLTGETGAGKSILLDAVGLLLGARASSDLVRTGETRAHVEGIFDICPDGLRRMEPLLSEQGIELDDAELLISRDVNVNGKTVARVNGRLVNVHVLRQLGQMLVEQLGQHDHTSLMRKEEHLILLDTYGRKSLEHHLDSYREAFSRLRHLERDLKRAIQSEKERVRKIDLLQSQIREIEDARLKPNEDVRLRELRAKMRHAGKLRSTVDDVYDALYEGVQGSPGIESGLFTMIEEIRSLIELDPSLRELLALLEVAQVNVSEAASFIRAYRSSIDYQPEKLSRLEDRLALIERMQKKYGDTTDEIARFAKQAQEELDELIHHEERIRTLRDDLLQAQANVITIGEALHEERLKVAHEFEREITDVLHALVMPNVALTFSIRRVEPRADGLDDVELLFSANRGEMLKPLTKIASGGELARLMLALAAVMTGKNPVTTLIFDEIDTGISGQAAQAVARFMKQIAARHQVFCVTHLAQTASMANHHFHIEKMTHDERTKTVVRELKDGERVEELARMMGGLNASDTTRAQALEMLSHSSL</sequence>
<dbReference type="PANTHER" id="PTHR11059:SF0">
    <property type="entry name" value="DNA REPAIR PROTEIN RECN"/>
    <property type="match status" value="1"/>
</dbReference>
<name>A0A101XSM8_9BACL</name>
<feature type="coiled-coil region" evidence="10">
    <location>
        <begin position="336"/>
        <end position="363"/>
    </location>
</feature>
<dbReference type="InterPro" id="IPR003593">
    <property type="entry name" value="AAA+_ATPase"/>
</dbReference>
<dbReference type="GO" id="GO:0006310">
    <property type="term" value="P:DNA recombination"/>
    <property type="evidence" value="ECO:0007669"/>
    <property type="project" value="InterPro"/>
</dbReference>
<evidence type="ECO:0000256" key="9">
    <source>
        <dbReference type="PIRNR" id="PIRNR003128"/>
    </source>
</evidence>
<keyword evidence="6" id="KW-0067">ATP-binding</keyword>
<dbReference type="GO" id="GO:0043590">
    <property type="term" value="C:bacterial nucleoid"/>
    <property type="evidence" value="ECO:0007669"/>
    <property type="project" value="TreeGrafter"/>
</dbReference>
<accession>A0A101XSM8</accession>
<evidence type="ECO:0000256" key="4">
    <source>
        <dbReference type="ARBA" id="ARBA00022741"/>
    </source>
</evidence>
<gene>
    <name evidence="12" type="ORF">ATW55_08230</name>
</gene>
<evidence type="ECO:0000313" key="13">
    <source>
        <dbReference type="Proteomes" id="UP000053557"/>
    </source>
</evidence>
<evidence type="ECO:0000256" key="6">
    <source>
        <dbReference type="ARBA" id="ARBA00022840"/>
    </source>
</evidence>
<feature type="domain" description="AAA+ ATPase" evidence="11">
    <location>
        <begin position="21"/>
        <end position="514"/>
    </location>
</feature>
<dbReference type="InterPro" id="IPR027417">
    <property type="entry name" value="P-loop_NTPase"/>
</dbReference>
<comment type="caution">
    <text evidence="12">The sequence shown here is derived from an EMBL/GenBank/DDBJ whole genome shotgun (WGS) entry which is preliminary data.</text>
</comment>
<evidence type="ECO:0000256" key="1">
    <source>
        <dbReference type="ARBA" id="ARBA00003618"/>
    </source>
</evidence>
<keyword evidence="7 9" id="KW-0234">DNA repair</keyword>
<dbReference type="RefSeq" id="WP_067712649.1">
    <property type="nucleotide sequence ID" value="NZ_LPVJ01000009.1"/>
</dbReference>
<reference evidence="12 13" key="1">
    <citation type="submission" date="2015-12" db="EMBL/GenBank/DDBJ databases">
        <title>Draft genome sequence of Acidibacillus ferrooxidans ITV001, isolated from a chalcopyrite acid mine drainage site in Brazil.</title>
        <authorList>
            <person name="Dall'Agnol H."/>
            <person name="Nancucheo I."/>
            <person name="Johnson B."/>
            <person name="Oliveira R."/>
            <person name="Leite L."/>
            <person name="Pylro V."/>
            <person name="Nunes G.L."/>
            <person name="Tzotzos G."/>
            <person name="Fernandes G.R."/>
            <person name="Dutra J."/>
            <person name="Orellana S.C."/>
            <person name="Oliveira G."/>
        </authorList>
    </citation>
    <scope>NUCLEOTIDE SEQUENCE [LARGE SCALE GENOMIC DNA]</scope>
    <source>
        <strain evidence="13">ITV01</strain>
    </source>
</reference>
<keyword evidence="5 9" id="KW-0227">DNA damage</keyword>
<dbReference type="InterPro" id="IPR004604">
    <property type="entry name" value="DNA_recomb/repair_RecN"/>
</dbReference>
<keyword evidence="13" id="KW-1185">Reference proteome</keyword>
<dbReference type="Gene3D" id="3.40.50.300">
    <property type="entry name" value="P-loop containing nucleotide triphosphate hydrolases"/>
    <property type="match status" value="2"/>
</dbReference>
<dbReference type="SMART" id="SM00382">
    <property type="entry name" value="AAA"/>
    <property type="match status" value="1"/>
</dbReference>
<dbReference type="CDD" id="cd03241">
    <property type="entry name" value="ABC_RecN"/>
    <property type="match status" value="2"/>
</dbReference>
<dbReference type="PIRSF" id="PIRSF003128">
    <property type="entry name" value="RecN"/>
    <property type="match status" value="1"/>
</dbReference>